<feature type="region of interest" description="Disordered" evidence="1">
    <location>
        <begin position="83"/>
        <end position="107"/>
    </location>
</feature>
<sequence length="856" mass="95190">MACSRNYRLTLNVYQGDNVKVNADATEISTTVAVKLDTTTAAEAVTVQFGRNLWITVVTAELLLPLQVGQTYSYNVLFRSSDDPSDKGDLRTDGLLKDSEHEGRSQKALGYKPDELPTFVLPADDPANLFIAHASCRKMHGHGMDALAHLDDIIKKSVIGVDVDPFKRPQQLFLTGDQIYADDVPGMLLFNAGLKDGGSLVGQETVQIRINNSASTENVEVDSVSFPPFLRQHLLAEYAGLTSGGSSRCHLISFEEFAGTYLNYWSVRSWNLDFYKEIKKIGDEIKKTGGKVKTVIAQVADKFLQDDSLPETSGLIPIIRDVDNLRGNATQFVFNDKLNEIFNESPPAEKFNSWKTGIKNRLIGELKEMAEFADSLPQVSRVMANTPTYMVFDDHEVTDDWNLSKRWQNQVFSKPLGRDVIRNGLMAYAVFQDWGNVPDEYVAIEQAGENANTLKPRTKLIRKISDYCFSIANTSGLDALRENTISPIENLLGMGAATIPAQDLVRWHYNVDTGPTKTYVLDTRTRRNFPSLNSPPGLVSKEALLEQTPETVPFGNAPFSFVISAAPVFGLQSFEELIQPAAASVVGITTTTGPNPGVLQGQIDYDFEAWGFNFEALENLIQRLAKLEKVILLSGDVHYGFSSVLDYWEGSGTTPKARMIQLTASSLKNESFGFEHLYRSALAEKVLTGIGDKLEKLVWINKVLSVTGDVSIRNRNRLRQNPAVLPTAGWQTGATVNQAPDYRYRMSVQTDLTVREDDLVTEDVVLNNPTSLKEGYKKIVQRSQENFISGVHRRMVWPSNVGLIKFEADGASWKVKHEFLFRKGDRDINKNIVGTHIKHTMPLVASGSETNRPQIT</sequence>
<accession>A0A918MMN9</accession>
<dbReference type="Proteomes" id="UP000634668">
    <property type="component" value="Unassembled WGS sequence"/>
</dbReference>
<dbReference type="PANTHER" id="PTHR37031:SF2">
    <property type="entry name" value="PHOD-LIKE PHOSPHATASE METALLOPHOSPHATASE DOMAIN-CONTAINING PROTEIN"/>
    <property type="match status" value="1"/>
</dbReference>
<keyword evidence="3" id="KW-1185">Reference proteome</keyword>
<gene>
    <name evidence="2" type="ORF">GCM10007383_22370</name>
</gene>
<reference evidence="2" key="1">
    <citation type="journal article" date="2014" name="Int. J. Syst. Evol. Microbiol.">
        <title>Complete genome sequence of Corynebacterium casei LMG S-19264T (=DSM 44701T), isolated from a smear-ripened cheese.</title>
        <authorList>
            <consortium name="US DOE Joint Genome Institute (JGI-PGF)"/>
            <person name="Walter F."/>
            <person name="Albersmeier A."/>
            <person name="Kalinowski J."/>
            <person name="Ruckert C."/>
        </authorList>
    </citation>
    <scope>NUCLEOTIDE SEQUENCE</scope>
    <source>
        <strain evidence="2">KCTC 12113</strain>
    </source>
</reference>
<dbReference type="EMBL" id="BMWP01000014">
    <property type="protein sequence ID" value="GGW37041.1"/>
    <property type="molecule type" value="Genomic_DNA"/>
</dbReference>
<dbReference type="PANTHER" id="PTHR37031">
    <property type="entry name" value="METALLOPHOSPHATASE BINDING DOMAIN PROTEIN"/>
    <property type="match status" value="1"/>
</dbReference>
<dbReference type="InterPro" id="IPR038607">
    <property type="entry name" value="PhoD-like_sf"/>
</dbReference>
<reference evidence="2" key="2">
    <citation type="submission" date="2020-09" db="EMBL/GenBank/DDBJ databases">
        <authorList>
            <person name="Sun Q."/>
            <person name="Kim S."/>
        </authorList>
    </citation>
    <scope>NUCLEOTIDE SEQUENCE</scope>
    <source>
        <strain evidence="2">KCTC 12113</strain>
    </source>
</reference>
<dbReference type="Gene3D" id="3.60.21.70">
    <property type="entry name" value="PhoD-like phosphatase"/>
    <property type="match status" value="1"/>
</dbReference>
<evidence type="ECO:0000313" key="3">
    <source>
        <dbReference type="Proteomes" id="UP000634668"/>
    </source>
</evidence>
<evidence type="ECO:0008006" key="4">
    <source>
        <dbReference type="Google" id="ProtNLM"/>
    </source>
</evidence>
<proteinExistence type="predicted"/>
<evidence type="ECO:0000256" key="1">
    <source>
        <dbReference type="SAM" id="MobiDB-lite"/>
    </source>
</evidence>
<dbReference type="SUPFAM" id="SSF56300">
    <property type="entry name" value="Metallo-dependent phosphatases"/>
    <property type="match status" value="1"/>
</dbReference>
<feature type="compositionally biased region" description="Basic and acidic residues" evidence="1">
    <location>
        <begin position="83"/>
        <end position="105"/>
    </location>
</feature>
<protein>
    <recommendedName>
        <fullName evidence="4">PhoD-like phosphatase metallophosphatase domain-containing protein</fullName>
    </recommendedName>
</protein>
<name>A0A918MMN9_9FLAO</name>
<comment type="caution">
    <text evidence="2">The sequence shown here is derived from an EMBL/GenBank/DDBJ whole genome shotgun (WGS) entry which is preliminary data.</text>
</comment>
<dbReference type="InterPro" id="IPR029052">
    <property type="entry name" value="Metallo-depent_PP-like"/>
</dbReference>
<organism evidence="2 3">
    <name type="scientific">Arenibacter certesii</name>
    <dbReference type="NCBI Taxonomy" id="228955"/>
    <lineage>
        <taxon>Bacteria</taxon>
        <taxon>Pseudomonadati</taxon>
        <taxon>Bacteroidota</taxon>
        <taxon>Flavobacteriia</taxon>
        <taxon>Flavobacteriales</taxon>
        <taxon>Flavobacteriaceae</taxon>
        <taxon>Arenibacter</taxon>
    </lineage>
</organism>
<evidence type="ECO:0000313" key="2">
    <source>
        <dbReference type="EMBL" id="GGW37041.1"/>
    </source>
</evidence>
<dbReference type="AlphaFoldDB" id="A0A918MMN9"/>